<keyword evidence="4" id="KW-1185">Reference proteome</keyword>
<reference evidence="2 4" key="3">
    <citation type="submission" date="2016-10" db="EMBL/GenBank/DDBJ databases">
        <authorList>
            <person name="Varghese N."/>
            <person name="Submissions S."/>
        </authorList>
    </citation>
    <scope>NUCLEOTIDE SEQUENCE [LARGE SCALE GENOMIC DNA]</scope>
    <source>
        <strain evidence="2 4">CGMCC 1.7071</strain>
    </source>
</reference>
<protein>
    <submittedName>
        <fullName evidence="1">Uncharacterized protein</fullName>
    </submittedName>
</protein>
<sequence length="153" mass="17241">MFLKICSKINHMRRILAERCRYIWREVIDIGYVYFCCNGAYPQVCPRFLNHLSQRHDVHSFPTQRHVSSLPVAPLRMSTRLPETGVRFGLTQCILPSTRIASCLPFVALHKLVSSVFFANPNGETDFPGAVEHHKIGDAGSMADAILATWVNG</sequence>
<evidence type="ECO:0000313" key="3">
    <source>
        <dbReference type="Proteomes" id="UP000183063"/>
    </source>
</evidence>
<reference evidence="1" key="1">
    <citation type="submission" date="2016-10" db="EMBL/GenBank/DDBJ databases">
        <authorList>
            <person name="de Groot N.N."/>
        </authorList>
    </citation>
    <scope>NUCLEOTIDE SEQUENCE [LARGE SCALE GENOMIC DNA]</scope>
    <source>
        <strain evidence="1">CCBAU85039</strain>
    </source>
</reference>
<organism evidence="1 3">
    <name type="scientific">Rhizobium tibeticum</name>
    <dbReference type="NCBI Taxonomy" id="501024"/>
    <lineage>
        <taxon>Bacteria</taxon>
        <taxon>Pseudomonadati</taxon>
        <taxon>Pseudomonadota</taxon>
        <taxon>Alphaproteobacteria</taxon>
        <taxon>Hyphomicrobiales</taxon>
        <taxon>Rhizobiaceae</taxon>
        <taxon>Rhizobium/Agrobacterium group</taxon>
        <taxon>Rhizobium</taxon>
    </lineage>
</organism>
<dbReference type="EMBL" id="FNXB01000015">
    <property type="protein sequence ID" value="SEH91972.1"/>
    <property type="molecule type" value="Genomic_DNA"/>
</dbReference>
<dbReference type="Proteomes" id="UP000183063">
    <property type="component" value="Unassembled WGS sequence"/>
</dbReference>
<dbReference type="AlphaFoldDB" id="A0A1H8MHJ2"/>
<evidence type="ECO:0000313" key="2">
    <source>
        <dbReference type="EMBL" id="SEO16724.1"/>
    </source>
</evidence>
<accession>A0A1H8MHJ2</accession>
<reference evidence="3" key="2">
    <citation type="submission" date="2016-10" db="EMBL/GenBank/DDBJ databases">
        <authorList>
            <person name="Wibberg D."/>
        </authorList>
    </citation>
    <scope>NUCLEOTIDE SEQUENCE [LARGE SCALE GENOMIC DNA]</scope>
</reference>
<evidence type="ECO:0000313" key="4">
    <source>
        <dbReference type="Proteomes" id="UP000198939"/>
    </source>
</evidence>
<proteinExistence type="predicted"/>
<dbReference type="Proteomes" id="UP000198939">
    <property type="component" value="Unassembled WGS sequence"/>
</dbReference>
<dbReference type="EMBL" id="FOCV01000012">
    <property type="protein sequence ID" value="SEO16724.1"/>
    <property type="molecule type" value="Genomic_DNA"/>
</dbReference>
<gene>
    <name evidence="1" type="ORF">RTCCBAU85039_3064</name>
    <name evidence="2" type="ORF">SAMN05216228_1012180</name>
</gene>
<name>A0A1H8MHJ2_9HYPH</name>
<evidence type="ECO:0000313" key="1">
    <source>
        <dbReference type="EMBL" id="SEH91972.1"/>
    </source>
</evidence>